<proteinExistence type="predicted"/>
<sequence>MLCSCPMTDLWSEGHQPLWPSVPLSEWLDDGCNLQSDSIFSSGCFNTDVDVTGLIQRCVRATMHPGLFEGEQTTFKSLLRPPAMCPLASRYPSSSTLNQPEPDCAQVD</sequence>
<keyword evidence="2" id="KW-1185">Reference proteome</keyword>
<dbReference type="HOGENOM" id="CLU_2198536_0_0_1"/>
<evidence type="ECO:0000313" key="1">
    <source>
        <dbReference type="EMBL" id="KIM52623.1"/>
    </source>
</evidence>
<name>A0A0C2YSE0_9AGAM</name>
<dbReference type="EMBL" id="KN822205">
    <property type="protein sequence ID" value="KIM52623.1"/>
    <property type="molecule type" value="Genomic_DNA"/>
</dbReference>
<gene>
    <name evidence="1" type="ORF">SCLCIDRAFT_546689</name>
</gene>
<reference evidence="1 2" key="1">
    <citation type="submission" date="2014-04" db="EMBL/GenBank/DDBJ databases">
        <authorList>
            <consortium name="DOE Joint Genome Institute"/>
            <person name="Kuo A."/>
            <person name="Kohler A."/>
            <person name="Nagy L.G."/>
            <person name="Floudas D."/>
            <person name="Copeland A."/>
            <person name="Barry K.W."/>
            <person name="Cichocki N."/>
            <person name="Veneault-Fourrey C."/>
            <person name="LaButti K."/>
            <person name="Lindquist E.A."/>
            <person name="Lipzen A."/>
            <person name="Lundell T."/>
            <person name="Morin E."/>
            <person name="Murat C."/>
            <person name="Sun H."/>
            <person name="Tunlid A."/>
            <person name="Henrissat B."/>
            <person name="Grigoriev I.V."/>
            <person name="Hibbett D.S."/>
            <person name="Martin F."/>
            <person name="Nordberg H.P."/>
            <person name="Cantor M.N."/>
            <person name="Hua S.X."/>
        </authorList>
    </citation>
    <scope>NUCLEOTIDE SEQUENCE [LARGE SCALE GENOMIC DNA]</scope>
    <source>
        <strain evidence="1 2">Foug A</strain>
    </source>
</reference>
<dbReference type="Proteomes" id="UP000053989">
    <property type="component" value="Unassembled WGS sequence"/>
</dbReference>
<evidence type="ECO:0000313" key="2">
    <source>
        <dbReference type="Proteomes" id="UP000053989"/>
    </source>
</evidence>
<protein>
    <submittedName>
        <fullName evidence="1">Uncharacterized protein</fullName>
    </submittedName>
</protein>
<dbReference type="InParanoid" id="A0A0C2YSE0"/>
<dbReference type="AlphaFoldDB" id="A0A0C2YSE0"/>
<organism evidence="1 2">
    <name type="scientific">Scleroderma citrinum Foug A</name>
    <dbReference type="NCBI Taxonomy" id="1036808"/>
    <lineage>
        <taxon>Eukaryota</taxon>
        <taxon>Fungi</taxon>
        <taxon>Dikarya</taxon>
        <taxon>Basidiomycota</taxon>
        <taxon>Agaricomycotina</taxon>
        <taxon>Agaricomycetes</taxon>
        <taxon>Agaricomycetidae</taxon>
        <taxon>Boletales</taxon>
        <taxon>Sclerodermatineae</taxon>
        <taxon>Sclerodermataceae</taxon>
        <taxon>Scleroderma</taxon>
    </lineage>
</organism>
<accession>A0A0C2YSE0</accession>
<reference evidence="2" key="2">
    <citation type="submission" date="2015-01" db="EMBL/GenBank/DDBJ databases">
        <title>Evolutionary Origins and Diversification of the Mycorrhizal Mutualists.</title>
        <authorList>
            <consortium name="DOE Joint Genome Institute"/>
            <consortium name="Mycorrhizal Genomics Consortium"/>
            <person name="Kohler A."/>
            <person name="Kuo A."/>
            <person name="Nagy L.G."/>
            <person name="Floudas D."/>
            <person name="Copeland A."/>
            <person name="Barry K.W."/>
            <person name="Cichocki N."/>
            <person name="Veneault-Fourrey C."/>
            <person name="LaButti K."/>
            <person name="Lindquist E.A."/>
            <person name="Lipzen A."/>
            <person name="Lundell T."/>
            <person name="Morin E."/>
            <person name="Murat C."/>
            <person name="Riley R."/>
            <person name="Ohm R."/>
            <person name="Sun H."/>
            <person name="Tunlid A."/>
            <person name="Henrissat B."/>
            <person name="Grigoriev I.V."/>
            <person name="Hibbett D.S."/>
            <person name="Martin F."/>
        </authorList>
    </citation>
    <scope>NUCLEOTIDE SEQUENCE [LARGE SCALE GENOMIC DNA]</scope>
    <source>
        <strain evidence="2">Foug A</strain>
    </source>
</reference>